<reference evidence="1" key="2">
    <citation type="submission" date="2023-04" db="EMBL/GenBank/DDBJ databases">
        <authorList>
            <person name="Bu L."/>
            <person name="Lu L."/>
            <person name="Laidemitt M.R."/>
            <person name="Zhang S.M."/>
            <person name="Mutuku M."/>
            <person name="Mkoji G."/>
            <person name="Steinauer M."/>
            <person name="Loker E.S."/>
        </authorList>
    </citation>
    <scope>NUCLEOTIDE SEQUENCE</scope>
    <source>
        <strain evidence="1">KasaAsao</strain>
        <tissue evidence="1">Whole Snail</tissue>
    </source>
</reference>
<evidence type="ECO:0000313" key="1">
    <source>
        <dbReference type="EMBL" id="KAK0042527.1"/>
    </source>
</evidence>
<dbReference type="Proteomes" id="UP001233172">
    <property type="component" value="Unassembled WGS sequence"/>
</dbReference>
<reference evidence="1" key="1">
    <citation type="journal article" date="2023" name="PLoS Negl. Trop. Dis.">
        <title>A genome sequence for Biomphalaria pfeifferi, the major vector snail for the human-infecting parasite Schistosoma mansoni.</title>
        <authorList>
            <person name="Bu L."/>
            <person name="Lu L."/>
            <person name="Laidemitt M.R."/>
            <person name="Zhang S.M."/>
            <person name="Mutuku M."/>
            <person name="Mkoji G."/>
            <person name="Steinauer M."/>
            <person name="Loker E.S."/>
        </authorList>
    </citation>
    <scope>NUCLEOTIDE SEQUENCE</scope>
    <source>
        <strain evidence="1">KasaAsao</strain>
    </source>
</reference>
<proteinExistence type="predicted"/>
<sequence>ISSAPENISAFVVAWLTDPENISAFAVAWLTERRRQRSDNDPAVLVPWSLRLVTGDVIFEKPFM</sequence>
<gene>
    <name evidence="1" type="ORF">Bpfe_028073</name>
</gene>
<keyword evidence="2" id="KW-1185">Reference proteome</keyword>
<dbReference type="AlphaFoldDB" id="A0AAD8EW22"/>
<feature type="non-terminal residue" evidence="1">
    <location>
        <position position="1"/>
    </location>
</feature>
<organism evidence="1 2">
    <name type="scientific">Biomphalaria pfeifferi</name>
    <name type="common">Bloodfluke planorb</name>
    <name type="synonym">Freshwater snail</name>
    <dbReference type="NCBI Taxonomy" id="112525"/>
    <lineage>
        <taxon>Eukaryota</taxon>
        <taxon>Metazoa</taxon>
        <taxon>Spiralia</taxon>
        <taxon>Lophotrochozoa</taxon>
        <taxon>Mollusca</taxon>
        <taxon>Gastropoda</taxon>
        <taxon>Heterobranchia</taxon>
        <taxon>Euthyneura</taxon>
        <taxon>Panpulmonata</taxon>
        <taxon>Hygrophila</taxon>
        <taxon>Lymnaeoidea</taxon>
        <taxon>Planorbidae</taxon>
        <taxon>Biomphalaria</taxon>
    </lineage>
</organism>
<name>A0AAD8EW22_BIOPF</name>
<protein>
    <submittedName>
        <fullName evidence="1">Uncharacterized protein</fullName>
    </submittedName>
</protein>
<evidence type="ECO:0000313" key="2">
    <source>
        <dbReference type="Proteomes" id="UP001233172"/>
    </source>
</evidence>
<dbReference type="EMBL" id="JASAOG010000239">
    <property type="protein sequence ID" value="KAK0042527.1"/>
    <property type="molecule type" value="Genomic_DNA"/>
</dbReference>
<comment type="caution">
    <text evidence="1">The sequence shown here is derived from an EMBL/GenBank/DDBJ whole genome shotgun (WGS) entry which is preliminary data.</text>
</comment>
<accession>A0AAD8EW22</accession>